<evidence type="ECO:0000256" key="15">
    <source>
        <dbReference type="RuleBase" id="RU361130"/>
    </source>
</evidence>
<dbReference type="SUPFAM" id="SSF52833">
    <property type="entry name" value="Thioredoxin-like"/>
    <property type="match status" value="4"/>
</dbReference>
<organism evidence="18 19">
    <name type="scientific">Coemansia biformis</name>
    <dbReference type="NCBI Taxonomy" id="1286918"/>
    <lineage>
        <taxon>Eukaryota</taxon>
        <taxon>Fungi</taxon>
        <taxon>Fungi incertae sedis</taxon>
        <taxon>Zoopagomycota</taxon>
        <taxon>Kickxellomycotina</taxon>
        <taxon>Kickxellomycetes</taxon>
        <taxon>Kickxellales</taxon>
        <taxon>Kickxellaceae</taxon>
        <taxon>Coemansia</taxon>
    </lineage>
</organism>
<dbReference type="PROSITE" id="PS51352">
    <property type="entry name" value="THIOREDOXIN_2"/>
    <property type="match status" value="2"/>
</dbReference>
<feature type="compositionally biased region" description="Basic and acidic residues" evidence="16">
    <location>
        <begin position="510"/>
        <end position="544"/>
    </location>
</feature>
<feature type="compositionally biased region" description="Acidic residues" evidence="16">
    <location>
        <begin position="486"/>
        <end position="509"/>
    </location>
</feature>
<evidence type="ECO:0000256" key="8">
    <source>
        <dbReference type="ARBA" id="ARBA00022824"/>
    </source>
</evidence>
<keyword evidence="9 13" id="KW-1015">Disulfide bond</keyword>
<reference evidence="18" key="1">
    <citation type="submission" date="2022-07" db="EMBL/GenBank/DDBJ databases">
        <title>Phylogenomic reconstructions and comparative analyses of Kickxellomycotina fungi.</title>
        <authorList>
            <person name="Reynolds N.K."/>
            <person name="Stajich J.E."/>
            <person name="Barry K."/>
            <person name="Grigoriev I.V."/>
            <person name="Crous P."/>
            <person name="Smith M.E."/>
        </authorList>
    </citation>
    <scope>NUCLEOTIDE SEQUENCE</scope>
    <source>
        <strain evidence="18">BCRC 34381</strain>
    </source>
</reference>
<dbReference type="FunFam" id="3.40.30.10:FF:000185">
    <property type="entry name" value="Protein disulfide-isomerase"/>
    <property type="match status" value="1"/>
</dbReference>
<evidence type="ECO:0000313" key="19">
    <source>
        <dbReference type="Proteomes" id="UP001143981"/>
    </source>
</evidence>
<evidence type="ECO:0000313" key="18">
    <source>
        <dbReference type="EMBL" id="KAJ1731875.1"/>
    </source>
</evidence>
<evidence type="ECO:0000256" key="2">
    <source>
        <dbReference type="ARBA" id="ARBA00002692"/>
    </source>
</evidence>
<dbReference type="Proteomes" id="UP001143981">
    <property type="component" value="Unassembled WGS sequence"/>
</dbReference>
<evidence type="ECO:0000259" key="17">
    <source>
        <dbReference type="PROSITE" id="PS51352"/>
    </source>
</evidence>
<evidence type="ECO:0000256" key="10">
    <source>
        <dbReference type="ARBA" id="ARBA00023235"/>
    </source>
</evidence>
<dbReference type="NCBIfam" id="TIGR01130">
    <property type="entry name" value="ER_PDI_fam"/>
    <property type="match status" value="1"/>
</dbReference>
<dbReference type="PANTHER" id="PTHR18929:SF132">
    <property type="entry name" value="PROTEIN DISULFIDE-ISOMERASE A3"/>
    <property type="match status" value="1"/>
</dbReference>
<evidence type="ECO:0000256" key="4">
    <source>
        <dbReference type="ARBA" id="ARBA00006347"/>
    </source>
</evidence>
<dbReference type="FunFam" id="3.40.30.10:FF:000027">
    <property type="entry name" value="protein disulfide-isomerase A2"/>
    <property type="match status" value="1"/>
</dbReference>
<dbReference type="InterPro" id="IPR017937">
    <property type="entry name" value="Thioredoxin_CS"/>
</dbReference>
<evidence type="ECO:0000256" key="13">
    <source>
        <dbReference type="PIRSR" id="PIRSR605792-51"/>
    </source>
</evidence>
<feature type="compositionally biased region" description="Basic and acidic residues" evidence="16">
    <location>
        <begin position="552"/>
        <end position="561"/>
    </location>
</feature>
<comment type="catalytic activity">
    <reaction evidence="1 15">
        <text>Catalyzes the rearrangement of -S-S- bonds in proteins.</text>
        <dbReference type="EC" id="5.3.4.1"/>
    </reaction>
</comment>
<dbReference type="Pfam" id="PF13848">
    <property type="entry name" value="Thioredoxin_6"/>
    <property type="match status" value="1"/>
</dbReference>
<evidence type="ECO:0000256" key="16">
    <source>
        <dbReference type="SAM" id="MobiDB-lite"/>
    </source>
</evidence>
<dbReference type="AlphaFoldDB" id="A0A9W8CZS4"/>
<evidence type="ECO:0000256" key="6">
    <source>
        <dbReference type="ARBA" id="ARBA00022729"/>
    </source>
</evidence>
<dbReference type="GO" id="GO:0005788">
    <property type="term" value="C:endoplasmic reticulum lumen"/>
    <property type="evidence" value="ECO:0007669"/>
    <property type="project" value="UniProtKB-SubCell"/>
</dbReference>
<keyword evidence="19" id="KW-1185">Reference proteome</keyword>
<feature type="region of interest" description="Disordered" evidence="16">
    <location>
        <begin position="480"/>
        <end position="561"/>
    </location>
</feature>
<comment type="subcellular location">
    <subcellularLocation>
        <location evidence="3">Endoplasmic reticulum lumen</location>
    </subcellularLocation>
</comment>
<dbReference type="Gene3D" id="3.40.30.10">
    <property type="entry name" value="Glutaredoxin"/>
    <property type="match status" value="4"/>
</dbReference>
<keyword evidence="7" id="KW-0677">Repeat</keyword>
<evidence type="ECO:0000256" key="14">
    <source>
        <dbReference type="RuleBase" id="RU004208"/>
    </source>
</evidence>
<dbReference type="InterPro" id="IPR013766">
    <property type="entry name" value="Thioredoxin_domain"/>
</dbReference>
<dbReference type="Pfam" id="PF00085">
    <property type="entry name" value="Thioredoxin"/>
    <property type="match status" value="2"/>
</dbReference>
<accession>A0A9W8CZS4</accession>
<evidence type="ECO:0000256" key="12">
    <source>
        <dbReference type="ARBA" id="ARBA00039846"/>
    </source>
</evidence>
<comment type="caution">
    <text evidence="18">The sequence shown here is derived from an EMBL/GenBank/DDBJ whole genome shotgun (WGS) entry which is preliminary data.</text>
</comment>
<feature type="disulfide bond" description="Redox-active" evidence="13">
    <location>
        <begin position="394"/>
        <end position="397"/>
    </location>
</feature>
<protein>
    <recommendedName>
        <fullName evidence="12 15">Protein disulfide-isomerase</fullName>
        <ecNumber evidence="5 15">5.3.4.1</ecNumber>
    </recommendedName>
</protein>
<dbReference type="CDD" id="cd02961">
    <property type="entry name" value="PDI_a_family"/>
    <property type="match status" value="1"/>
</dbReference>
<dbReference type="GO" id="GO:0003756">
    <property type="term" value="F:protein disulfide isomerase activity"/>
    <property type="evidence" value="ECO:0007669"/>
    <property type="project" value="UniProtKB-EC"/>
</dbReference>
<evidence type="ECO:0000256" key="5">
    <source>
        <dbReference type="ARBA" id="ARBA00012723"/>
    </source>
</evidence>
<comment type="function">
    <text evidence="2">Participates in the folding of proteins containing disulfide bonds, may be involved in glycosylation, prolyl hydroxylation and triglyceride transfer.</text>
</comment>
<dbReference type="InterPro" id="IPR005788">
    <property type="entry name" value="PDI_thioredoxin-like_dom"/>
</dbReference>
<dbReference type="EMBL" id="JANBOI010000281">
    <property type="protein sequence ID" value="KAJ1731875.1"/>
    <property type="molecule type" value="Genomic_DNA"/>
</dbReference>
<dbReference type="PRINTS" id="PR00421">
    <property type="entry name" value="THIOREDOXIN"/>
</dbReference>
<keyword evidence="8" id="KW-0256">Endoplasmic reticulum</keyword>
<dbReference type="InterPro" id="IPR005792">
    <property type="entry name" value="Prot_disulphide_isomerase"/>
</dbReference>
<dbReference type="CDD" id="cd02995">
    <property type="entry name" value="PDI_a_PDI_a'_C"/>
    <property type="match status" value="1"/>
</dbReference>
<name>A0A9W8CZS4_9FUNG</name>
<dbReference type="GO" id="GO:0006457">
    <property type="term" value="P:protein folding"/>
    <property type="evidence" value="ECO:0007669"/>
    <property type="project" value="TreeGrafter"/>
</dbReference>
<proteinExistence type="inferred from homology"/>
<feature type="signal peptide" evidence="15">
    <location>
        <begin position="1"/>
        <end position="24"/>
    </location>
</feature>
<dbReference type="PANTHER" id="PTHR18929">
    <property type="entry name" value="PROTEIN DISULFIDE ISOMERASE"/>
    <property type="match status" value="1"/>
</dbReference>
<evidence type="ECO:0000256" key="1">
    <source>
        <dbReference type="ARBA" id="ARBA00001182"/>
    </source>
</evidence>
<feature type="disulfide bond" description="Redox-active" evidence="13">
    <location>
        <begin position="61"/>
        <end position="64"/>
    </location>
</feature>
<keyword evidence="11 13" id="KW-0676">Redox-active center</keyword>
<feature type="domain" description="Thioredoxin" evidence="17">
    <location>
        <begin position="344"/>
        <end position="475"/>
    </location>
</feature>
<evidence type="ECO:0000256" key="11">
    <source>
        <dbReference type="ARBA" id="ARBA00023284"/>
    </source>
</evidence>
<gene>
    <name evidence="18" type="primary">PDI1_2</name>
    <name evidence="18" type="ORF">LPJ61_002314</name>
</gene>
<dbReference type="EC" id="5.3.4.1" evidence="5 15"/>
<dbReference type="CDD" id="cd02981">
    <property type="entry name" value="PDI_b_family"/>
    <property type="match status" value="1"/>
</dbReference>
<dbReference type="GO" id="GO:0034976">
    <property type="term" value="P:response to endoplasmic reticulum stress"/>
    <property type="evidence" value="ECO:0007669"/>
    <property type="project" value="TreeGrafter"/>
</dbReference>
<evidence type="ECO:0000256" key="3">
    <source>
        <dbReference type="ARBA" id="ARBA00004319"/>
    </source>
</evidence>
<keyword evidence="10 15" id="KW-0413">Isomerase</keyword>
<dbReference type="InterPro" id="IPR036249">
    <property type="entry name" value="Thioredoxin-like_sf"/>
</dbReference>
<evidence type="ECO:0000256" key="9">
    <source>
        <dbReference type="ARBA" id="ARBA00023157"/>
    </source>
</evidence>
<evidence type="ECO:0000256" key="7">
    <source>
        <dbReference type="ARBA" id="ARBA00022737"/>
    </source>
</evidence>
<dbReference type="FunFam" id="3.40.30.10:FF:000017">
    <property type="entry name" value="Protein disulfide-isomerase A4"/>
    <property type="match status" value="1"/>
</dbReference>
<feature type="chain" id="PRO_5041014262" description="Protein disulfide-isomerase" evidence="15">
    <location>
        <begin position="25"/>
        <end position="561"/>
    </location>
</feature>
<dbReference type="PROSITE" id="PS00194">
    <property type="entry name" value="THIOREDOXIN_1"/>
    <property type="match status" value="2"/>
</dbReference>
<comment type="similarity">
    <text evidence="4 14">Belongs to the protein disulfide isomerase family.</text>
</comment>
<dbReference type="CDD" id="cd02982">
    <property type="entry name" value="PDI_b'_family"/>
    <property type="match status" value="1"/>
</dbReference>
<keyword evidence="6 15" id="KW-0732">Signal</keyword>
<dbReference type="NCBIfam" id="TIGR01126">
    <property type="entry name" value="pdi_dom"/>
    <property type="match status" value="2"/>
</dbReference>
<feature type="domain" description="Thioredoxin" evidence="17">
    <location>
        <begin position="11"/>
        <end position="179"/>
    </location>
</feature>
<dbReference type="OrthoDB" id="427280at2759"/>
<sequence>MKVSAVRLMLSAVAALAVSGAAVAADADGSRSDVTVLTTDTFKEWTAAQELALVEFYAPWCGHCKTLAPEYEKAATALKDEGISLAKVDCTEEQALCEEMEVPGFPTLKLFRSGSPAPYNGPRREGGIVSYMRKQLLPPLSTLDADTIDKFAKSDRVVVVGFVEDSDAAEHAVLDALAKELRDEYSFGVVTDKDLAKEHGVTVPGVVVYKEFDDGKDVFGEEITAEALRAFIKTSSIPLLGEISGENYSMYAQTGLPFGFAFFDSDEVREDLTKRLLPVAKAHKGVVNFVLIDATKFASQADHLNLEHSWPAFAIQKQGNFDKFPFPQDKDITEESIAQFVEDFVGGKIDPSYKSEPVPEKNDGNVFTLVSKQFDEVVFDKAKDVLVEFYAPWCGHCKSLAPIYDKLGAVLKENKNLVIAKMDAIANDIPSSEPALQVSGFPTIVFIRGEDNDIVEYNGNRSLESLLEFIEENAAHKVTYNKSDLKDEEADEDEEEDEGEGEGEGEEAADEPKADESEAKADESEAKADEPEAKADEPEAKTDEPEADQEEPVAKDKHDEL</sequence>